<evidence type="ECO:0000313" key="4">
    <source>
        <dbReference type="EMBL" id="GFH43529.1"/>
    </source>
</evidence>
<dbReference type="InterPro" id="IPR045888">
    <property type="entry name" value="Erv"/>
</dbReference>
<dbReference type="GO" id="GO:0030134">
    <property type="term" value="C:COPII-coated ER to Golgi transport vesicle"/>
    <property type="evidence" value="ECO:0007669"/>
    <property type="project" value="TreeGrafter"/>
</dbReference>
<keyword evidence="5" id="KW-1185">Reference proteome</keyword>
<dbReference type="InterPro" id="IPR012936">
    <property type="entry name" value="Erv_C"/>
</dbReference>
<dbReference type="CDD" id="cd02961">
    <property type="entry name" value="PDI_a_family"/>
    <property type="match status" value="1"/>
</dbReference>
<dbReference type="EMBL" id="BLLK01000001">
    <property type="protein sequence ID" value="GFH43529.1"/>
    <property type="molecule type" value="Genomic_DNA"/>
</dbReference>
<dbReference type="AlphaFoldDB" id="A0AAD3CER4"/>
<dbReference type="Pfam" id="PF00085">
    <property type="entry name" value="Thioredoxin"/>
    <property type="match status" value="1"/>
</dbReference>
<dbReference type="PANTHER" id="PTHR10984:SF37">
    <property type="entry name" value="PROTEIN DISULFIDE-ISOMERASE 5-3"/>
    <property type="match status" value="1"/>
</dbReference>
<keyword evidence="1" id="KW-0812">Transmembrane</keyword>
<dbReference type="SUPFAM" id="SSF52833">
    <property type="entry name" value="Thioredoxin-like"/>
    <property type="match status" value="1"/>
</dbReference>
<dbReference type="GO" id="GO:0005783">
    <property type="term" value="C:endoplasmic reticulum"/>
    <property type="evidence" value="ECO:0007669"/>
    <property type="project" value="TreeGrafter"/>
</dbReference>
<reference evidence="4 5" key="1">
    <citation type="journal article" date="2021" name="Sci. Rep.">
        <title>The genome of the diatom Chaetoceros tenuissimus carries an ancient integrated fragment of an extant virus.</title>
        <authorList>
            <person name="Hongo Y."/>
            <person name="Kimura K."/>
            <person name="Takaki Y."/>
            <person name="Yoshida Y."/>
            <person name="Baba S."/>
            <person name="Kobayashi G."/>
            <person name="Nagasaki K."/>
            <person name="Hano T."/>
            <person name="Tomaru Y."/>
        </authorList>
    </citation>
    <scope>NUCLEOTIDE SEQUENCE [LARGE SCALE GENOMIC DNA]</scope>
    <source>
        <strain evidence="4 5">NIES-3715</strain>
    </source>
</reference>
<evidence type="ECO:0000313" key="5">
    <source>
        <dbReference type="Proteomes" id="UP001054902"/>
    </source>
</evidence>
<keyword evidence="1" id="KW-0472">Membrane</keyword>
<organism evidence="4 5">
    <name type="scientific">Chaetoceros tenuissimus</name>
    <dbReference type="NCBI Taxonomy" id="426638"/>
    <lineage>
        <taxon>Eukaryota</taxon>
        <taxon>Sar</taxon>
        <taxon>Stramenopiles</taxon>
        <taxon>Ochrophyta</taxon>
        <taxon>Bacillariophyta</taxon>
        <taxon>Coscinodiscophyceae</taxon>
        <taxon>Chaetocerotophycidae</taxon>
        <taxon>Chaetocerotales</taxon>
        <taxon>Chaetocerotaceae</taxon>
        <taxon>Chaetoceros</taxon>
    </lineage>
</organism>
<dbReference type="Proteomes" id="UP001054902">
    <property type="component" value="Unassembled WGS sequence"/>
</dbReference>
<proteinExistence type="predicted"/>
<dbReference type="InterPro" id="IPR036249">
    <property type="entry name" value="Thioredoxin-like_sf"/>
</dbReference>
<gene>
    <name evidence="4" type="ORF">CTEN210_00002</name>
</gene>
<dbReference type="PANTHER" id="PTHR10984">
    <property type="entry name" value="ENDOPLASMIC RETICULUM-GOLGI INTERMEDIATE COMPARTMENT PROTEIN"/>
    <property type="match status" value="1"/>
</dbReference>
<dbReference type="InterPro" id="IPR013766">
    <property type="entry name" value="Thioredoxin_domain"/>
</dbReference>
<dbReference type="Gene3D" id="3.40.30.10">
    <property type="entry name" value="Glutaredoxin"/>
    <property type="match status" value="1"/>
</dbReference>
<sequence length="351" mass="40952">MTEAAMELVDEEYHHLDGEYDYAKDEYEDALKVKLPVMVAKVDCVEHKQLCFEQQIWAYPTLRLFVNGNPAADYRGDRTVLEMVHWLAHVEEVHKTQIGEENFNVLLADEIAREHLEIEETREEMIKGPDHASRNHPDWAEKMRKHRVRQSAMDWKDDEHPGCQISGFLWVDRVPGNFHIQARSPHHDIDAKLTNTSHEVHHLSFGDPNVEDIIYRNKLVTPDGFTKTLSPLDGNVYINHNQHEAFHHYLKVVTTDFDDPYLQSSRSRYYKKSGIRAYQILSSSQLSFYRSDIVPEAKFSYDPSPIAVFHRRAYNKRWYDYITSLMAIIGGSFTVLGMIENTLHAVNKKRK</sequence>
<evidence type="ECO:0000259" key="3">
    <source>
        <dbReference type="Pfam" id="PF07970"/>
    </source>
</evidence>
<feature type="domain" description="Thioredoxin" evidence="2">
    <location>
        <begin position="15"/>
        <end position="87"/>
    </location>
</feature>
<feature type="domain" description="Endoplasmic reticulum vesicle transporter C-terminal" evidence="3">
    <location>
        <begin position="152"/>
        <end position="339"/>
    </location>
</feature>
<comment type="caution">
    <text evidence="4">The sequence shown here is derived from an EMBL/GenBank/DDBJ whole genome shotgun (WGS) entry which is preliminary data.</text>
</comment>
<evidence type="ECO:0000256" key="1">
    <source>
        <dbReference type="SAM" id="Phobius"/>
    </source>
</evidence>
<protein>
    <recommendedName>
        <fullName evidence="6">Thioredoxin domain-containing protein</fullName>
    </recommendedName>
</protein>
<evidence type="ECO:0000259" key="2">
    <source>
        <dbReference type="Pfam" id="PF00085"/>
    </source>
</evidence>
<name>A0AAD3CER4_9STRA</name>
<feature type="transmembrane region" description="Helical" evidence="1">
    <location>
        <begin position="318"/>
        <end position="339"/>
    </location>
</feature>
<accession>A0AAD3CER4</accession>
<dbReference type="Pfam" id="PF07970">
    <property type="entry name" value="COPIIcoated_ERV"/>
    <property type="match status" value="1"/>
</dbReference>
<keyword evidence="1" id="KW-1133">Transmembrane helix</keyword>
<evidence type="ECO:0008006" key="6">
    <source>
        <dbReference type="Google" id="ProtNLM"/>
    </source>
</evidence>